<evidence type="ECO:0000256" key="8">
    <source>
        <dbReference type="ARBA" id="ARBA00023277"/>
    </source>
</evidence>
<dbReference type="Pfam" id="PF22019">
    <property type="entry name" value="GlgB_N"/>
    <property type="match status" value="1"/>
</dbReference>
<dbReference type="GO" id="GO:0005978">
    <property type="term" value="P:glycogen biosynthetic process"/>
    <property type="evidence" value="ECO:0007669"/>
    <property type="project" value="UniProtKB-UniRule"/>
</dbReference>
<evidence type="ECO:0000256" key="5">
    <source>
        <dbReference type="ARBA" id="ARBA00022676"/>
    </source>
</evidence>
<keyword evidence="6 9" id="KW-0808">Transferase</keyword>
<comment type="similarity">
    <text evidence="3 9">Belongs to the glycosyl hydrolase 13 family. GlgB subfamily.</text>
</comment>
<feature type="active site" description="Proton donor" evidence="9">
    <location>
        <position position="489"/>
    </location>
</feature>
<dbReference type="FunFam" id="3.20.20.80:FF:000003">
    <property type="entry name" value="1,4-alpha-glucan branching enzyme GlgB"/>
    <property type="match status" value="1"/>
</dbReference>
<evidence type="ECO:0000256" key="6">
    <source>
        <dbReference type="ARBA" id="ARBA00022679"/>
    </source>
</evidence>
<dbReference type="Pfam" id="PF02922">
    <property type="entry name" value="CBM_48"/>
    <property type="match status" value="1"/>
</dbReference>
<keyword evidence="5 9" id="KW-0328">Glycosyltransferase</keyword>
<keyword evidence="7 9" id="KW-0320">Glycogen biosynthesis</keyword>
<organism evidence="12 13">
    <name type="scientific">Pseudonocardia autotrophica</name>
    <name type="common">Amycolata autotrophica</name>
    <name type="synonym">Nocardia autotrophica</name>
    <dbReference type="NCBI Taxonomy" id="2074"/>
    <lineage>
        <taxon>Bacteria</taxon>
        <taxon>Bacillati</taxon>
        <taxon>Actinomycetota</taxon>
        <taxon>Actinomycetes</taxon>
        <taxon>Pseudonocardiales</taxon>
        <taxon>Pseudonocardiaceae</taxon>
        <taxon>Pseudonocardia</taxon>
    </lineage>
</organism>
<dbReference type="Pfam" id="PF00128">
    <property type="entry name" value="Alpha-amylase"/>
    <property type="match status" value="2"/>
</dbReference>
<evidence type="ECO:0000256" key="3">
    <source>
        <dbReference type="ARBA" id="ARBA00009000"/>
    </source>
</evidence>
<evidence type="ECO:0000259" key="11">
    <source>
        <dbReference type="SMART" id="SM00642"/>
    </source>
</evidence>
<accession>A0A1Y2N7T9</accession>
<dbReference type="GO" id="GO:0004553">
    <property type="term" value="F:hydrolase activity, hydrolyzing O-glycosyl compounds"/>
    <property type="evidence" value="ECO:0007669"/>
    <property type="project" value="InterPro"/>
</dbReference>
<dbReference type="SUPFAM" id="SSF81296">
    <property type="entry name" value="E set domains"/>
    <property type="match status" value="1"/>
</dbReference>
<dbReference type="UniPathway" id="UPA00164"/>
<dbReference type="FunFam" id="2.60.40.1180:FF:000002">
    <property type="entry name" value="1,4-alpha-glucan branching enzyme GlgB"/>
    <property type="match status" value="1"/>
</dbReference>
<dbReference type="InterPro" id="IPR017853">
    <property type="entry name" value="GH"/>
</dbReference>
<dbReference type="InterPro" id="IPR004193">
    <property type="entry name" value="Glyco_hydro_13_N"/>
</dbReference>
<feature type="compositionally biased region" description="Low complexity" evidence="10">
    <location>
        <begin position="909"/>
        <end position="948"/>
    </location>
</feature>
<dbReference type="STRING" id="2074.BG845_00469"/>
<keyword evidence="13" id="KW-1185">Reference proteome</keyword>
<dbReference type="EC" id="2.4.1.18" evidence="9"/>
<dbReference type="SUPFAM" id="SSF51011">
    <property type="entry name" value="Glycosyl hydrolase domain"/>
    <property type="match status" value="1"/>
</dbReference>
<dbReference type="PANTHER" id="PTHR43651:SF3">
    <property type="entry name" value="1,4-ALPHA-GLUCAN-BRANCHING ENZYME"/>
    <property type="match status" value="1"/>
</dbReference>
<dbReference type="Gene3D" id="3.20.20.80">
    <property type="entry name" value="Glycosidases"/>
    <property type="match status" value="1"/>
</dbReference>
<evidence type="ECO:0000256" key="9">
    <source>
        <dbReference type="HAMAP-Rule" id="MF_00685"/>
    </source>
</evidence>
<dbReference type="Proteomes" id="UP000194360">
    <property type="component" value="Unassembled WGS sequence"/>
</dbReference>
<dbReference type="CDD" id="cd11322">
    <property type="entry name" value="AmyAc_Glg_BE"/>
    <property type="match status" value="1"/>
</dbReference>
<comment type="catalytic activity">
    <reaction evidence="1 9">
        <text>Transfers a segment of a (1-&gt;4)-alpha-D-glucan chain to a primary hydroxy group in a similar glucan chain.</text>
        <dbReference type="EC" id="2.4.1.18"/>
    </reaction>
</comment>
<dbReference type="InterPro" id="IPR006047">
    <property type="entry name" value="GH13_cat_dom"/>
</dbReference>
<dbReference type="GO" id="GO:0003844">
    <property type="term" value="F:1,4-alpha-glucan branching enzyme activity"/>
    <property type="evidence" value="ECO:0007669"/>
    <property type="project" value="UniProtKB-UniRule"/>
</dbReference>
<dbReference type="SMART" id="SM00642">
    <property type="entry name" value="Aamy"/>
    <property type="match status" value="1"/>
</dbReference>
<feature type="compositionally biased region" description="Polar residues" evidence="10">
    <location>
        <begin position="830"/>
        <end position="840"/>
    </location>
</feature>
<dbReference type="Gene3D" id="2.60.40.10">
    <property type="entry name" value="Immunoglobulins"/>
    <property type="match status" value="2"/>
</dbReference>
<comment type="function">
    <text evidence="9">Catalyzes the formation of the alpha-1,6-glucosidic linkages in glycogen by scission of a 1,4-alpha-linked oligosaccharide from growing alpha-1,4-glucan chains and the subsequent attachment of the oligosaccharide to the alpha-1,6 position.</text>
</comment>
<proteinExistence type="inferred from homology"/>
<comment type="caution">
    <text evidence="12">The sequence shown here is derived from an EMBL/GenBank/DDBJ whole genome shotgun (WGS) entry which is preliminary data.</text>
</comment>
<dbReference type="InterPro" id="IPR013780">
    <property type="entry name" value="Glyco_hydro_b"/>
</dbReference>
<feature type="region of interest" description="Disordered" evidence="10">
    <location>
        <begin position="1"/>
        <end position="34"/>
    </location>
</feature>
<dbReference type="HAMAP" id="MF_00685">
    <property type="entry name" value="GlgB"/>
    <property type="match status" value="1"/>
</dbReference>
<feature type="compositionally biased region" description="Basic and acidic residues" evidence="10">
    <location>
        <begin position="11"/>
        <end position="20"/>
    </location>
</feature>
<feature type="domain" description="Glycosyl hydrolase family 13 catalytic" evidence="11">
    <location>
        <begin position="284"/>
        <end position="626"/>
    </location>
</feature>
<feature type="compositionally biased region" description="Polar residues" evidence="10">
    <location>
        <begin position="962"/>
        <end position="971"/>
    </location>
</feature>
<gene>
    <name evidence="9 12" type="primary">glgB</name>
    <name evidence="12" type="ORF">BG845_00469</name>
</gene>
<comment type="subunit">
    <text evidence="9">Monomer.</text>
</comment>
<feature type="active site" description="Nucleophile" evidence="9">
    <location>
        <position position="436"/>
    </location>
</feature>
<dbReference type="PANTHER" id="PTHR43651">
    <property type="entry name" value="1,4-ALPHA-GLUCAN-BRANCHING ENZYME"/>
    <property type="match status" value="1"/>
</dbReference>
<feature type="compositionally biased region" description="Low complexity" evidence="10">
    <location>
        <begin position="990"/>
        <end position="1005"/>
    </location>
</feature>
<dbReference type="GO" id="GO:0005829">
    <property type="term" value="C:cytosol"/>
    <property type="evidence" value="ECO:0007669"/>
    <property type="project" value="TreeGrafter"/>
</dbReference>
<feature type="compositionally biased region" description="Polar residues" evidence="10">
    <location>
        <begin position="1"/>
        <end position="10"/>
    </location>
</feature>
<dbReference type="CDD" id="cd02855">
    <property type="entry name" value="E_set_GBE_prok_N"/>
    <property type="match status" value="1"/>
</dbReference>
<dbReference type="Pfam" id="PF02806">
    <property type="entry name" value="Alpha-amylase_C"/>
    <property type="match status" value="1"/>
</dbReference>
<dbReference type="GO" id="GO:0043169">
    <property type="term" value="F:cation binding"/>
    <property type="evidence" value="ECO:0007669"/>
    <property type="project" value="InterPro"/>
</dbReference>
<evidence type="ECO:0000256" key="4">
    <source>
        <dbReference type="ARBA" id="ARBA00022600"/>
    </source>
</evidence>
<dbReference type="Gene3D" id="2.60.40.1180">
    <property type="entry name" value="Golgi alpha-mannosidase II"/>
    <property type="match status" value="1"/>
</dbReference>
<evidence type="ECO:0000256" key="7">
    <source>
        <dbReference type="ARBA" id="ARBA00023056"/>
    </source>
</evidence>
<keyword evidence="4 9" id="KW-0321">Glycogen metabolism</keyword>
<feature type="compositionally biased region" description="Low complexity" evidence="10">
    <location>
        <begin position="812"/>
        <end position="829"/>
    </location>
</feature>
<evidence type="ECO:0000256" key="10">
    <source>
        <dbReference type="SAM" id="MobiDB-lite"/>
    </source>
</evidence>
<evidence type="ECO:0000256" key="2">
    <source>
        <dbReference type="ARBA" id="ARBA00004964"/>
    </source>
</evidence>
<protein>
    <recommendedName>
        <fullName evidence="9">1,4-alpha-glucan branching enzyme GlgB</fullName>
        <ecNumber evidence="9">2.4.1.18</ecNumber>
    </recommendedName>
    <alternativeName>
        <fullName evidence="9">1,4-alpha-D-glucan:1,4-alpha-D-glucan 6-glucosyl-transferase</fullName>
    </alternativeName>
    <alternativeName>
        <fullName evidence="9">Alpha-(1-&gt;4)-glucan branching enzyme</fullName>
    </alternativeName>
    <alternativeName>
        <fullName evidence="9">Glycogen branching enzyme</fullName>
        <shortName evidence="9">BE</shortName>
    </alternativeName>
</protein>
<reference evidence="12 13" key="1">
    <citation type="submission" date="2016-09" db="EMBL/GenBank/DDBJ databases">
        <title>Pseudonocardia autotrophica DSM535, a candidate organism with high potential of specific P450 cytochromes.</title>
        <authorList>
            <person name="Grumaz C."/>
            <person name="Vainshtein Y."/>
            <person name="Kirstahler P."/>
            <person name="Sohn K."/>
        </authorList>
    </citation>
    <scope>NUCLEOTIDE SEQUENCE [LARGE SCALE GENOMIC DNA]</scope>
    <source>
        <strain evidence="12 13">DSM 535</strain>
    </source>
</reference>
<dbReference type="InterPro" id="IPR006407">
    <property type="entry name" value="GlgB"/>
</dbReference>
<evidence type="ECO:0000313" key="13">
    <source>
        <dbReference type="Proteomes" id="UP000194360"/>
    </source>
</evidence>
<dbReference type="SUPFAM" id="SSF51445">
    <property type="entry name" value="(Trans)glycosidases"/>
    <property type="match status" value="1"/>
</dbReference>
<sequence length="1005" mass="107435">MASTVPQVTSEETRATRETRATPAPRATEETHAPDQATIDRLLGGAHHDPHSVLGAHQHAEGTVIRVLQPHATSVAVLPNGERELAHELERVHDAGLFSGVVPGSGGDYRLLVRHGDDPAAEQIVDDPYRWLPTLGEIDLHLIGEGRHERLWDVLGAHVREYDTASGPVAGTSFAVWAPNAGGVRVTGDFDGWAGWTLPMRSLGTSGIWEIFLPGVGVGTRYKFRVLGPDGRWRDKADPMAYATEIPPQTASVVTAPVHEWGDQEWMAARADRQPHQEPMSVYELHLGSWIPGLDYREIAERLVAYLDTTGFTHVELLPVAEHPFGGSWGYQVTSYYAPTSRFGTPDDFRWFVDRLHRAGYGVIVDWVPAHFPRDAWALAKFDGTACYEHADPRRGEQPDWGTLVFDFGRNEVRNFLVANALYWLESFHIDGLRVDAVASMLYLDYSRADGQWLPNIHGGRENLDAVAFLQEMNATVYREHPGVVTIAEESTAWPGVTRPTYMGGLGFGLKWNMGWMHDTLDYTGRDPIHRSYHHNQMTFSLMYAFSENYVLPISHDEVVHGKGSLWTRMPGDDWNKAAGVRALLAYMWAHPGKQLLFMGGEFGQPREWSEQRSLDWHLQESDPLHGGITSLVGDLNRAYRAQSALWSHDTTPEGFAWIDANDATGNVFSFLRHGVDAEGRPSVLACIANFAGAPRENYRVGLPFAGNWTELVNTDASSYGGSGVGNLGRVKAEQYMWHGQPASAVLQLPPSGVLWLVPEQTGGPVTSAPAAVSGSVPPPLPAGELPDEPETTDVEAPATPDDGYRAAAPDPVSTGPAGPAPAPAVTSPLNGTPPGTGSEATGPLDGTSSAAGSEATGPAKAASSAPATETAGPASTAPERTGPVSDVPERTGPVSDVPERTGTVSDVPEQAEPTAAEPTATEPAPTEPEAAEPGTGTAEPAGTESGTPTATEPDSGPPAATTGSVSQSVSPAPGTIGARAVRNGSFVNGSSGTGRSDTGTSSTD</sequence>
<dbReference type="NCBIfam" id="TIGR01515">
    <property type="entry name" value="branching_enzym"/>
    <property type="match status" value="1"/>
</dbReference>
<evidence type="ECO:0000313" key="12">
    <source>
        <dbReference type="EMBL" id="OSY43526.1"/>
    </source>
</evidence>
<name>A0A1Y2N7T9_PSEAH</name>
<dbReference type="NCBIfam" id="NF008967">
    <property type="entry name" value="PRK12313.1"/>
    <property type="match status" value="1"/>
</dbReference>
<feature type="region of interest" description="Disordered" evidence="10">
    <location>
        <begin position="765"/>
        <end position="1005"/>
    </location>
</feature>
<comment type="pathway">
    <text evidence="2 9">Glycan biosynthesis; glycogen biosynthesis.</text>
</comment>
<keyword evidence="8 9" id="KW-0119">Carbohydrate metabolism</keyword>
<dbReference type="NCBIfam" id="NF003811">
    <property type="entry name" value="PRK05402.1"/>
    <property type="match status" value="1"/>
</dbReference>
<dbReference type="InterPro" id="IPR013783">
    <property type="entry name" value="Ig-like_fold"/>
</dbReference>
<feature type="compositionally biased region" description="Low complexity" evidence="10">
    <location>
        <begin position="765"/>
        <end position="776"/>
    </location>
</feature>
<dbReference type="InterPro" id="IPR006048">
    <property type="entry name" value="A-amylase/branching_C"/>
</dbReference>
<dbReference type="EMBL" id="MIGB01000002">
    <property type="protein sequence ID" value="OSY43526.1"/>
    <property type="molecule type" value="Genomic_DNA"/>
</dbReference>
<dbReference type="InterPro" id="IPR044143">
    <property type="entry name" value="GlgB_N_E_set_prok"/>
</dbReference>
<dbReference type="InterPro" id="IPR054169">
    <property type="entry name" value="GlgB_N"/>
</dbReference>
<dbReference type="InterPro" id="IPR014756">
    <property type="entry name" value="Ig_E-set"/>
</dbReference>
<evidence type="ECO:0000256" key="1">
    <source>
        <dbReference type="ARBA" id="ARBA00000826"/>
    </source>
</evidence>
<dbReference type="AlphaFoldDB" id="A0A1Y2N7T9"/>